<dbReference type="Gene3D" id="3.40.50.450">
    <property type="match status" value="1"/>
</dbReference>
<gene>
    <name evidence="1" type="ORF">IWA51_03415</name>
</gene>
<dbReference type="Proteomes" id="UP000595224">
    <property type="component" value="Chromosome"/>
</dbReference>
<dbReference type="EMBL" id="CP064936">
    <property type="protein sequence ID" value="QQA02207.1"/>
    <property type="molecule type" value="Genomic_DNA"/>
</dbReference>
<dbReference type="SUPFAM" id="SSF52309">
    <property type="entry name" value="N-(deoxy)ribosyltransferase-like"/>
    <property type="match status" value="1"/>
</dbReference>
<dbReference type="AlphaFoldDB" id="A0A7T3RFN2"/>
<dbReference type="Pfam" id="PF14359">
    <property type="entry name" value="DUF4406"/>
    <property type="match status" value="1"/>
</dbReference>
<keyword evidence="2" id="KW-1185">Reference proteome</keyword>
<name>A0A7T3RFN2_9SPIR</name>
<dbReference type="InterPro" id="IPR025518">
    <property type="entry name" value="DUF4406"/>
</dbReference>
<reference evidence="1 2" key="1">
    <citation type="submission" date="2020-11" db="EMBL/GenBank/DDBJ databases">
        <title>Treponema Peruensis nv. sp., first commensal Treponema isolated from human feces.</title>
        <authorList>
            <person name="Belkhou C."/>
            <person name="Raes J."/>
        </authorList>
    </citation>
    <scope>NUCLEOTIDE SEQUENCE [LARGE SCALE GENOMIC DNA]</scope>
    <source>
        <strain evidence="1 2">RCC2812</strain>
    </source>
</reference>
<evidence type="ECO:0000313" key="1">
    <source>
        <dbReference type="EMBL" id="QQA02207.1"/>
    </source>
</evidence>
<accession>A0A7T3RFN2</accession>
<proteinExistence type="predicted"/>
<dbReference type="KEGG" id="tper:IWA51_03415"/>
<organism evidence="1 2">
    <name type="scientific">Treponema peruense</name>
    <dbReference type="NCBI Taxonomy" id="2787628"/>
    <lineage>
        <taxon>Bacteria</taxon>
        <taxon>Pseudomonadati</taxon>
        <taxon>Spirochaetota</taxon>
        <taxon>Spirochaetia</taxon>
        <taxon>Spirochaetales</taxon>
        <taxon>Treponemataceae</taxon>
        <taxon>Treponema</taxon>
    </lineage>
</organism>
<evidence type="ECO:0000313" key="2">
    <source>
        <dbReference type="Proteomes" id="UP000595224"/>
    </source>
</evidence>
<sequence>MIDYALAYLVERASEKRKKTVYISGQITGLDEGEYKALFNKAEDVLRQFGYEPVNPATLDETENTKNWSWHDYMKRDIKLICDCDYIYLLPNWRNSKGATFEYMIADALNIPCLNIQDVQEALG</sequence>
<protein>
    <submittedName>
        <fullName evidence="1">DUF4406 domain-containing protein</fullName>
    </submittedName>
</protein>